<reference evidence="2 3" key="2">
    <citation type="journal article" date="2021" name="Curr. Genet.">
        <title>Genetic response to nitrogen starvation in the aggressive Eucalyptus foliar pathogen Teratosphaeria destructans.</title>
        <authorList>
            <person name="Havenga M."/>
            <person name="Wingfield B.D."/>
            <person name="Wingfield M.J."/>
            <person name="Dreyer L.L."/>
            <person name="Roets F."/>
            <person name="Aylward J."/>
        </authorList>
    </citation>
    <scope>NUCLEOTIDE SEQUENCE [LARGE SCALE GENOMIC DNA]</scope>
    <source>
        <strain evidence="2">CMW44962</strain>
    </source>
</reference>
<name>A0A9W7SMM1_9PEZI</name>
<dbReference type="Pfam" id="PF08613">
    <property type="entry name" value="Cyclin"/>
    <property type="match status" value="1"/>
</dbReference>
<dbReference type="PANTHER" id="PTHR15615">
    <property type="match status" value="1"/>
</dbReference>
<gene>
    <name evidence="2" type="ORF">Tdes44962_MAKER04448</name>
</gene>
<sequence>MEDGASHQASAGTPPPPPEPSYADPAGKHDVATTHVEGSDEALRLDSEEWDINSVSALGALRMLIAAVEALADAIGDVPPTPPVSRPGTPKKPAAEIRRKSSPDAGDGGMRIGSPEAHPHEPLTIEHGAGAEHPEVQRNAIARRFFSKTAPPFSVADYLKRLHHYCPHSPAVYLTAATYIHRLCVVDGLVPATTRTVHRLVLSAIRIASKGLEDHKWAQERFAGVGGVSRTQLMNLEIALCFLLDFELGVQDYDLARRMYLLQQAGRQGAAIRSRLGGSFKLKVPLGKKTNVVEAAA</sequence>
<keyword evidence="3" id="KW-1185">Reference proteome</keyword>
<dbReference type="AlphaFoldDB" id="A0A9W7SMM1"/>
<dbReference type="Gene3D" id="1.10.472.10">
    <property type="entry name" value="Cyclin-like"/>
    <property type="match status" value="1"/>
</dbReference>
<dbReference type="PANTHER" id="PTHR15615:SF32">
    <property type="entry name" value="PROTEIN KINASE COMPLEX COMPONENT, PUTATIVE (AFU_ORTHOLOGUE AFUA_2G07660)-RELATED"/>
    <property type="match status" value="1"/>
</dbReference>
<proteinExistence type="predicted"/>
<dbReference type="OrthoDB" id="5304883at2759"/>
<feature type="compositionally biased region" description="Basic and acidic residues" evidence="1">
    <location>
        <begin position="26"/>
        <end position="38"/>
    </location>
</feature>
<evidence type="ECO:0000256" key="1">
    <source>
        <dbReference type="SAM" id="MobiDB-lite"/>
    </source>
</evidence>
<feature type="compositionally biased region" description="Basic and acidic residues" evidence="1">
    <location>
        <begin position="93"/>
        <end position="102"/>
    </location>
</feature>
<organism evidence="2 3">
    <name type="scientific">Teratosphaeria destructans</name>
    <dbReference type="NCBI Taxonomy" id="418781"/>
    <lineage>
        <taxon>Eukaryota</taxon>
        <taxon>Fungi</taxon>
        <taxon>Dikarya</taxon>
        <taxon>Ascomycota</taxon>
        <taxon>Pezizomycotina</taxon>
        <taxon>Dothideomycetes</taxon>
        <taxon>Dothideomycetidae</taxon>
        <taxon>Mycosphaerellales</taxon>
        <taxon>Teratosphaeriaceae</taxon>
        <taxon>Teratosphaeria</taxon>
    </lineage>
</organism>
<dbReference type="EMBL" id="RIBY02002156">
    <property type="protein sequence ID" value="KAH9824497.1"/>
    <property type="molecule type" value="Genomic_DNA"/>
</dbReference>
<dbReference type="Proteomes" id="UP001138500">
    <property type="component" value="Unassembled WGS sequence"/>
</dbReference>
<dbReference type="GO" id="GO:0016538">
    <property type="term" value="F:cyclin-dependent protein serine/threonine kinase regulator activity"/>
    <property type="evidence" value="ECO:0007669"/>
    <property type="project" value="TreeGrafter"/>
</dbReference>
<comment type="caution">
    <text evidence="2">The sequence shown here is derived from an EMBL/GenBank/DDBJ whole genome shotgun (WGS) entry which is preliminary data.</text>
</comment>
<feature type="region of interest" description="Disordered" evidence="1">
    <location>
        <begin position="77"/>
        <end position="124"/>
    </location>
</feature>
<protein>
    <submittedName>
        <fullName evidence="2">Nuc-1 negative regulatory protein preg-like</fullName>
    </submittedName>
</protein>
<evidence type="ECO:0000313" key="2">
    <source>
        <dbReference type="EMBL" id="KAH9824497.1"/>
    </source>
</evidence>
<dbReference type="SUPFAM" id="SSF47954">
    <property type="entry name" value="Cyclin-like"/>
    <property type="match status" value="1"/>
</dbReference>
<evidence type="ECO:0000313" key="3">
    <source>
        <dbReference type="Proteomes" id="UP001138500"/>
    </source>
</evidence>
<dbReference type="InterPro" id="IPR036915">
    <property type="entry name" value="Cyclin-like_sf"/>
</dbReference>
<accession>A0A9W7SMM1</accession>
<reference evidence="2 3" key="1">
    <citation type="journal article" date="2018" name="IMA Fungus">
        <title>IMA Genome-F 10: Nine draft genome sequences of Claviceps purpurea s.lat., including C. arundinis, C. humidiphila, and C. cf. spartinae, pseudomolecules for the pitch canker pathogen Fusarium circinatum, draft genome of Davidsoniella eucalypti, Grosmannia galeiformis, Quambalaria eucalypti, and Teratosphaeria destructans.</title>
        <authorList>
            <person name="Wingfield B.D."/>
            <person name="Liu M."/>
            <person name="Nguyen H.D."/>
            <person name="Lane F.A."/>
            <person name="Morgan S.W."/>
            <person name="De Vos L."/>
            <person name="Wilken P.M."/>
            <person name="Duong T.A."/>
            <person name="Aylward J."/>
            <person name="Coetzee M.P."/>
            <person name="Dadej K."/>
            <person name="De Beer Z.W."/>
            <person name="Findlay W."/>
            <person name="Havenga M."/>
            <person name="Kolarik M."/>
            <person name="Menzies J.G."/>
            <person name="Naidoo K."/>
            <person name="Pochopski O."/>
            <person name="Shoukouhi P."/>
            <person name="Santana Q.C."/>
            <person name="Seifert K.A."/>
            <person name="Soal N."/>
            <person name="Steenkamp E.T."/>
            <person name="Tatham C.T."/>
            <person name="van der Nest M.A."/>
            <person name="Wingfield M.J."/>
        </authorList>
    </citation>
    <scope>NUCLEOTIDE SEQUENCE [LARGE SCALE GENOMIC DNA]</scope>
    <source>
        <strain evidence="2">CMW44962</strain>
    </source>
</reference>
<dbReference type="CDD" id="cd20558">
    <property type="entry name" value="CYCLIN_ScPCL7-like"/>
    <property type="match status" value="1"/>
</dbReference>
<dbReference type="GO" id="GO:0019901">
    <property type="term" value="F:protein kinase binding"/>
    <property type="evidence" value="ECO:0007669"/>
    <property type="project" value="InterPro"/>
</dbReference>
<dbReference type="GO" id="GO:0005634">
    <property type="term" value="C:nucleus"/>
    <property type="evidence" value="ECO:0007669"/>
    <property type="project" value="TreeGrafter"/>
</dbReference>
<dbReference type="GO" id="GO:0000307">
    <property type="term" value="C:cyclin-dependent protein kinase holoenzyme complex"/>
    <property type="evidence" value="ECO:0007669"/>
    <property type="project" value="TreeGrafter"/>
</dbReference>
<feature type="region of interest" description="Disordered" evidence="1">
    <location>
        <begin position="1"/>
        <end position="38"/>
    </location>
</feature>
<dbReference type="InterPro" id="IPR013922">
    <property type="entry name" value="Cyclin_PHO80-like"/>
</dbReference>